<evidence type="ECO:0000256" key="1">
    <source>
        <dbReference type="SAM" id="Phobius"/>
    </source>
</evidence>
<feature type="transmembrane region" description="Helical" evidence="1">
    <location>
        <begin position="53"/>
        <end position="74"/>
    </location>
</feature>
<evidence type="ECO:0000313" key="3">
    <source>
        <dbReference type="Proteomes" id="UP001172159"/>
    </source>
</evidence>
<proteinExistence type="predicted"/>
<dbReference type="Proteomes" id="UP001172159">
    <property type="component" value="Unassembled WGS sequence"/>
</dbReference>
<keyword evidence="1" id="KW-0472">Membrane</keyword>
<gene>
    <name evidence="2" type="ORF">B0T21DRAFT_354834</name>
</gene>
<dbReference type="AlphaFoldDB" id="A0AA40K6Y9"/>
<keyword evidence="1" id="KW-1133">Transmembrane helix</keyword>
<name>A0AA40K6Y9_9PEZI</name>
<protein>
    <submittedName>
        <fullName evidence="2">Uncharacterized protein</fullName>
    </submittedName>
</protein>
<keyword evidence="1" id="KW-0812">Transmembrane</keyword>
<comment type="caution">
    <text evidence="2">The sequence shown here is derived from an EMBL/GenBank/DDBJ whole genome shotgun (WGS) entry which is preliminary data.</text>
</comment>
<feature type="transmembrane region" description="Helical" evidence="1">
    <location>
        <begin position="21"/>
        <end position="47"/>
    </location>
</feature>
<organism evidence="2 3">
    <name type="scientific">Apiosordaria backusii</name>
    <dbReference type="NCBI Taxonomy" id="314023"/>
    <lineage>
        <taxon>Eukaryota</taxon>
        <taxon>Fungi</taxon>
        <taxon>Dikarya</taxon>
        <taxon>Ascomycota</taxon>
        <taxon>Pezizomycotina</taxon>
        <taxon>Sordariomycetes</taxon>
        <taxon>Sordariomycetidae</taxon>
        <taxon>Sordariales</taxon>
        <taxon>Lasiosphaeriaceae</taxon>
        <taxon>Apiosordaria</taxon>
    </lineage>
</organism>
<accession>A0AA40K6Y9</accession>
<dbReference type="EMBL" id="JAUKTV010000001">
    <property type="protein sequence ID" value="KAK0747662.1"/>
    <property type="molecule type" value="Genomic_DNA"/>
</dbReference>
<sequence length="84" mass="9985">MRAEEWQIGEFRVIRRNPSPTFAYFFLLLYRKLSIFSLGFGFVLYVLVQSKLFAVRCVCLFCWWLCTVSSILPIEAPIEQLEHF</sequence>
<keyword evidence="3" id="KW-1185">Reference proteome</keyword>
<reference evidence="2" key="1">
    <citation type="submission" date="2023-06" db="EMBL/GenBank/DDBJ databases">
        <title>Genome-scale phylogeny and comparative genomics of the fungal order Sordariales.</title>
        <authorList>
            <consortium name="Lawrence Berkeley National Laboratory"/>
            <person name="Hensen N."/>
            <person name="Bonometti L."/>
            <person name="Westerberg I."/>
            <person name="Brannstrom I.O."/>
            <person name="Guillou S."/>
            <person name="Cros-Aarteil S."/>
            <person name="Calhoun S."/>
            <person name="Haridas S."/>
            <person name="Kuo A."/>
            <person name="Mondo S."/>
            <person name="Pangilinan J."/>
            <person name="Riley R."/>
            <person name="Labutti K."/>
            <person name="Andreopoulos B."/>
            <person name="Lipzen A."/>
            <person name="Chen C."/>
            <person name="Yanf M."/>
            <person name="Daum C."/>
            <person name="Ng V."/>
            <person name="Clum A."/>
            <person name="Steindorff A."/>
            <person name="Ohm R."/>
            <person name="Martin F."/>
            <person name="Silar P."/>
            <person name="Natvig D."/>
            <person name="Lalanne C."/>
            <person name="Gautier V."/>
            <person name="Ament-Velasquez S.L."/>
            <person name="Kruys A."/>
            <person name="Hutchinson M.I."/>
            <person name="Powell A.J."/>
            <person name="Barry K."/>
            <person name="Miller A.N."/>
            <person name="Grigoriev I.V."/>
            <person name="Debuchy R."/>
            <person name="Gladieux P."/>
            <person name="Thoren M.H."/>
            <person name="Johannesson H."/>
        </authorList>
    </citation>
    <scope>NUCLEOTIDE SEQUENCE</scope>
    <source>
        <strain evidence="2">CBS 540.89</strain>
    </source>
</reference>
<evidence type="ECO:0000313" key="2">
    <source>
        <dbReference type="EMBL" id="KAK0747662.1"/>
    </source>
</evidence>